<dbReference type="InterPro" id="IPR007084">
    <property type="entry name" value="BRICHOS_dom"/>
</dbReference>
<dbReference type="Gene3D" id="3.30.390.150">
    <property type="match status" value="2"/>
</dbReference>
<proteinExistence type="inferred from homology"/>
<dbReference type="Proteomes" id="UP001066276">
    <property type="component" value="Chromosome 11"/>
</dbReference>
<gene>
    <name evidence="15" type="ORF">NDU88_004635</name>
</gene>
<evidence type="ECO:0000256" key="2">
    <source>
        <dbReference type="ARBA" id="ARBA00004555"/>
    </source>
</evidence>
<comment type="caution">
    <text evidence="15">The sequence shown here is derived from an EMBL/GenBank/DDBJ whole genome shotgun (WGS) entry which is preliminary data.</text>
</comment>
<evidence type="ECO:0000256" key="6">
    <source>
        <dbReference type="ARBA" id="ARBA00023034"/>
    </source>
</evidence>
<keyword evidence="16" id="KW-1185">Reference proteome</keyword>
<keyword evidence="5 13" id="KW-0732">Signal</keyword>
<feature type="domain" description="BRICHOS" evidence="14">
    <location>
        <begin position="54"/>
        <end position="150"/>
    </location>
</feature>
<evidence type="ECO:0000256" key="5">
    <source>
        <dbReference type="ARBA" id="ARBA00022729"/>
    </source>
</evidence>
<dbReference type="EMBL" id="JANPWB010000015">
    <property type="protein sequence ID" value="KAJ1091514.1"/>
    <property type="molecule type" value="Genomic_DNA"/>
</dbReference>
<sequence>MRSAIFFAALLGVFLTQCLANDSVRLTNRGNIGGDVHQTVNINNQDHIANIDTNAGWNSWNSIWDYGNGFVATRVFAKKACYINRMNRNQVPSIQKLAQLIKGKSVIEKAPQGAPPRSLQYAATKATAQDVTQYGKPIQALCRGIPTYLAEEVRVVSLRDSLYINFPPQIFLAALLAVSLTPSLADDSVSLTNQGNDGGSVHQTVNINNAKNIANIDTNAGFNSWNSIWDYNTGFIALRPFAKKSCYIHRMNRNAVPSIQELARLTKEKKENKAPAGPPPRSVQYTVTRSKADNFAEYGKPIEAMCRGVPSYVTQEVQGFKFVCIIILAARELLTSFPVQCESSETHLDYAEAL</sequence>
<evidence type="ECO:0000256" key="8">
    <source>
        <dbReference type="ARBA" id="ARBA00023246"/>
    </source>
</evidence>
<dbReference type="AlphaFoldDB" id="A0AAV7LLY2"/>
<evidence type="ECO:0000256" key="9">
    <source>
        <dbReference type="ARBA" id="ARBA00053890"/>
    </source>
</evidence>
<dbReference type="GO" id="GO:0005576">
    <property type="term" value="C:extracellular region"/>
    <property type="evidence" value="ECO:0007669"/>
    <property type="project" value="UniProtKB-SubCell"/>
</dbReference>
<evidence type="ECO:0000256" key="7">
    <source>
        <dbReference type="ARBA" id="ARBA00023157"/>
    </source>
</evidence>
<comment type="function">
    <text evidence="9">Has mitogenic activity and may be involved in maintaining the integrity of the gastric mucosal epithelium.</text>
</comment>
<name>A0AAV7LLY2_PLEWA</name>
<evidence type="ECO:0000259" key="14">
    <source>
        <dbReference type="PROSITE" id="PS50869"/>
    </source>
</evidence>
<reference evidence="15" key="1">
    <citation type="journal article" date="2022" name="bioRxiv">
        <title>Sequencing and chromosome-scale assembly of the giantPleurodeles waltlgenome.</title>
        <authorList>
            <person name="Brown T."/>
            <person name="Elewa A."/>
            <person name="Iarovenko S."/>
            <person name="Subramanian E."/>
            <person name="Araus A.J."/>
            <person name="Petzold A."/>
            <person name="Susuki M."/>
            <person name="Suzuki K.-i.T."/>
            <person name="Hayashi T."/>
            <person name="Toyoda A."/>
            <person name="Oliveira C."/>
            <person name="Osipova E."/>
            <person name="Leigh N.D."/>
            <person name="Simon A."/>
            <person name="Yun M.H."/>
        </authorList>
    </citation>
    <scope>NUCLEOTIDE SEQUENCE</scope>
    <source>
        <strain evidence="15">20211129_DDA</strain>
        <tissue evidence="15">Liver</tissue>
    </source>
</reference>
<feature type="chain" id="PRO_5043350201" description="Gastrokine-1" evidence="13">
    <location>
        <begin position="21"/>
        <end position="354"/>
    </location>
</feature>
<keyword evidence="8" id="KW-0497">Mitogen</keyword>
<evidence type="ECO:0000313" key="16">
    <source>
        <dbReference type="Proteomes" id="UP001066276"/>
    </source>
</evidence>
<dbReference type="SMART" id="SM01039">
    <property type="entry name" value="BRICHOS"/>
    <property type="match status" value="2"/>
</dbReference>
<keyword evidence="6" id="KW-0333">Golgi apparatus</keyword>
<comment type="similarity">
    <text evidence="10">Belongs to the gastrokine family.</text>
</comment>
<keyword evidence="7" id="KW-1015">Disulfide bond</keyword>
<evidence type="ECO:0000313" key="15">
    <source>
        <dbReference type="EMBL" id="KAJ1091514.1"/>
    </source>
</evidence>
<dbReference type="FunFam" id="3.30.390.150:FF:000003">
    <property type="entry name" value="Gastrokine 1"/>
    <property type="match status" value="2"/>
</dbReference>
<evidence type="ECO:0000256" key="12">
    <source>
        <dbReference type="ARBA" id="ARBA00077478"/>
    </source>
</evidence>
<evidence type="ECO:0000256" key="1">
    <source>
        <dbReference type="ARBA" id="ARBA00004463"/>
    </source>
</evidence>
<comment type="subcellular location">
    <subcellularLocation>
        <location evidence="1">Cytoplasmic granule</location>
    </subcellularLocation>
    <subcellularLocation>
        <location evidence="2">Golgi apparatus</location>
    </subcellularLocation>
    <subcellularLocation>
        <location evidence="3">Secreted</location>
    </subcellularLocation>
</comment>
<evidence type="ECO:0000256" key="11">
    <source>
        <dbReference type="ARBA" id="ARBA00070192"/>
    </source>
</evidence>
<evidence type="ECO:0000256" key="13">
    <source>
        <dbReference type="SAM" id="SignalP"/>
    </source>
</evidence>
<dbReference type="GO" id="GO:0051781">
    <property type="term" value="P:positive regulation of cell division"/>
    <property type="evidence" value="ECO:0007669"/>
    <property type="project" value="UniProtKB-KW"/>
</dbReference>
<evidence type="ECO:0000256" key="4">
    <source>
        <dbReference type="ARBA" id="ARBA00022525"/>
    </source>
</evidence>
<protein>
    <recommendedName>
        <fullName evidence="11">Gastrokine-1</fullName>
    </recommendedName>
    <alternativeName>
        <fullName evidence="12">18 kDa antrum mucosa protein</fullName>
    </alternativeName>
</protein>
<dbReference type="PROSITE" id="PS50869">
    <property type="entry name" value="BRICHOS"/>
    <property type="match status" value="2"/>
</dbReference>
<dbReference type="GO" id="GO:0005794">
    <property type="term" value="C:Golgi apparatus"/>
    <property type="evidence" value="ECO:0007669"/>
    <property type="project" value="UniProtKB-SubCell"/>
</dbReference>
<evidence type="ECO:0000256" key="3">
    <source>
        <dbReference type="ARBA" id="ARBA00004613"/>
    </source>
</evidence>
<feature type="signal peptide" evidence="13">
    <location>
        <begin position="1"/>
        <end position="20"/>
    </location>
</feature>
<evidence type="ECO:0000256" key="10">
    <source>
        <dbReference type="ARBA" id="ARBA00061085"/>
    </source>
</evidence>
<dbReference type="InterPro" id="IPR051772">
    <property type="entry name" value="Gastrokine"/>
</dbReference>
<feature type="domain" description="BRICHOS" evidence="14">
    <location>
        <begin position="219"/>
        <end position="314"/>
    </location>
</feature>
<dbReference type="Pfam" id="PF04089">
    <property type="entry name" value="BRICHOS"/>
    <property type="match status" value="2"/>
</dbReference>
<accession>A0AAV7LLY2</accession>
<dbReference type="PANTHER" id="PTHR16483">
    <property type="entry name" value="GASTROKINE 1"/>
    <property type="match status" value="1"/>
</dbReference>
<organism evidence="15 16">
    <name type="scientific">Pleurodeles waltl</name>
    <name type="common">Iberian ribbed newt</name>
    <dbReference type="NCBI Taxonomy" id="8319"/>
    <lineage>
        <taxon>Eukaryota</taxon>
        <taxon>Metazoa</taxon>
        <taxon>Chordata</taxon>
        <taxon>Craniata</taxon>
        <taxon>Vertebrata</taxon>
        <taxon>Euteleostomi</taxon>
        <taxon>Amphibia</taxon>
        <taxon>Batrachia</taxon>
        <taxon>Caudata</taxon>
        <taxon>Salamandroidea</taxon>
        <taxon>Salamandridae</taxon>
        <taxon>Pleurodelinae</taxon>
        <taxon>Pleurodeles</taxon>
    </lineage>
</organism>
<keyword evidence="4" id="KW-0964">Secreted</keyword>